<dbReference type="InterPro" id="IPR005069">
    <property type="entry name" value="Nucl-diP-sugar_transferase"/>
</dbReference>
<gene>
    <name evidence="3" type="ORF">CEUSTIGMA_g2573.t1</name>
</gene>
<accession>A0A250WWQ1</accession>
<evidence type="ECO:0000313" key="3">
    <source>
        <dbReference type="EMBL" id="GAX75129.1"/>
    </source>
</evidence>
<proteinExistence type="predicted"/>
<dbReference type="InterPro" id="IPR053250">
    <property type="entry name" value="Glycosyltransferase_77"/>
</dbReference>
<dbReference type="Proteomes" id="UP000232323">
    <property type="component" value="Unassembled WGS sequence"/>
</dbReference>
<dbReference type="PANTHER" id="PTHR46936:SF1">
    <property type="entry name" value="ARABINOSYLTRANSFERASE XEG113"/>
    <property type="match status" value="1"/>
</dbReference>
<dbReference type="STRING" id="1157962.A0A250WWQ1"/>
<dbReference type="Pfam" id="PF03407">
    <property type="entry name" value="Nucleotid_trans"/>
    <property type="match status" value="1"/>
</dbReference>
<dbReference type="EMBL" id="BEGY01000010">
    <property type="protein sequence ID" value="GAX75129.1"/>
    <property type="molecule type" value="Genomic_DNA"/>
</dbReference>
<dbReference type="PANTHER" id="PTHR46936">
    <property type="entry name" value="ARABINOSYLTRANSFERASE XEG113"/>
    <property type="match status" value="1"/>
</dbReference>
<dbReference type="AlphaFoldDB" id="A0A250WWQ1"/>
<dbReference type="GO" id="GO:0052325">
    <property type="term" value="P:cell wall pectin biosynthetic process"/>
    <property type="evidence" value="ECO:0007669"/>
    <property type="project" value="TreeGrafter"/>
</dbReference>
<keyword evidence="4" id="KW-1185">Reference proteome</keyword>
<feature type="signal peptide" evidence="1">
    <location>
        <begin position="1"/>
        <end position="28"/>
    </location>
</feature>
<name>A0A250WWQ1_9CHLO</name>
<dbReference type="GO" id="GO:0052636">
    <property type="term" value="F:arabinosyltransferase activity"/>
    <property type="evidence" value="ECO:0007669"/>
    <property type="project" value="TreeGrafter"/>
</dbReference>
<dbReference type="GO" id="GO:0005794">
    <property type="term" value="C:Golgi apparatus"/>
    <property type="evidence" value="ECO:0007669"/>
    <property type="project" value="TreeGrafter"/>
</dbReference>
<dbReference type="OrthoDB" id="540503at2759"/>
<evidence type="ECO:0000259" key="2">
    <source>
        <dbReference type="Pfam" id="PF03407"/>
    </source>
</evidence>
<evidence type="ECO:0000313" key="4">
    <source>
        <dbReference type="Proteomes" id="UP000232323"/>
    </source>
</evidence>
<protein>
    <recommendedName>
        <fullName evidence="2">Nucleotide-diphospho-sugar transferase domain-containing protein</fullName>
    </recommendedName>
</protein>
<feature type="chain" id="PRO_5012038382" description="Nucleotide-diphospho-sugar transferase domain-containing protein" evidence="1">
    <location>
        <begin position="29"/>
        <end position="748"/>
    </location>
</feature>
<sequence>METMRVHSTVWLCFLIVQTLTWIPSSNGSNSVTKWTIGQIEDPPDDAPVCLKLSKEHLSKFSEKNTVLVTVVDQIIMRKFGKSWVENVKSAGIKYWLVAALDPWVSKVLGHWGISQCFNAPMDRLRYKGADTSYKWGSMHWHETTWNKVYVIAAVHELGFNVIHSDMDVTWFQDPMPFFSKHLAGPVHGIFATDALETRNQRDDQGLESMTSPHININTGMYFLRYFPEGKEFFKAWFSMKAEGHDQDGFNTMSRGSEHRGNRQLPSSHPNIKHGQRMFGCALHNTSLISFLPVSMFGNAYTYVVGQVHKQLNHPLYAVHWVWSGSTMESKQQTIRDAMKFWDPPEYYSTPSLVTMDLWVPELLSYHASCSQFRCFCAKNWYMTQSCRINGEPHSTFPYDCALSHVMRVKKLLHGMTVSSGKQQGAVTIREHTFMDNPNVPDEIKKSRLVLEPAAERRLDKDVTAPPSASLQDVVKLPDGSFKLTVPWPLDVEELKDVLKEILPKFRVVHLSNATKLLSYHASCSQFRCFCAKNWYMTQSCRINGEPHSTFPYDCALSHVMRVKKLLHGMTVSSGKQQGAVTIREHTFMDNPNVPDEIKKSRLVLEPAAERRLDKDVTAPPSASLQDVVKLPDGSFKLTVPWPLDVEELKDVLNEILPKFRVVHLSNATKILERGFHDPQFHLKFDEQISKMATRWCCRSPKDQERYNATDFSNLRILPISRDPTASSFKAVFGIESYMAGYNNNYLR</sequence>
<comment type="caution">
    <text evidence="3">The sequence shown here is derived from an EMBL/GenBank/DDBJ whole genome shotgun (WGS) entry which is preliminary data.</text>
</comment>
<evidence type="ECO:0000256" key="1">
    <source>
        <dbReference type="SAM" id="SignalP"/>
    </source>
</evidence>
<organism evidence="3 4">
    <name type="scientific">Chlamydomonas eustigma</name>
    <dbReference type="NCBI Taxonomy" id="1157962"/>
    <lineage>
        <taxon>Eukaryota</taxon>
        <taxon>Viridiplantae</taxon>
        <taxon>Chlorophyta</taxon>
        <taxon>core chlorophytes</taxon>
        <taxon>Chlorophyceae</taxon>
        <taxon>CS clade</taxon>
        <taxon>Chlamydomonadales</taxon>
        <taxon>Chlamydomonadaceae</taxon>
        <taxon>Chlamydomonas</taxon>
    </lineage>
</organism>
<reference evidence="3 4" key="1">
    <citation type="submission" date="2017-08" db="EMBL/GenBank/DDBJ databases">
        <title>Acidophilic green algal genome provides insights into adaptation to an acidic environment.</title>
        <authorList>
            <person name="Hirooka S."/>
            <person name="Hirose Y."/>
            <person name="Kanesaki Y."/>
            <person name="Higuchi S."/>
            <person name="Fujiwara T."/>
            <person name="Onuma R."/>
            <person name="Era A."/>
            <person name="Ohbayashi R."/>
            <person name="Uzuka A."/>
            <person name="Nozaki H."/>
            <person name="Yoshikawa H."/>
            <person name="Miyagishima S.Y."/>
        </authorList>
    </citation>
    <scope>NUCLEOTIDE SEQUENCE [LARGE SCALE GENOMIC DNA]</scope>
    <source>
        <strain evidence="3 4">NIES-2499</strain>
    </source>
</reference>
<keyword evidence="1" id="KW-0732">Signal</keyword>
<feature type="domain" description="Nucleotide-diphospho-sugar transferase" evidence="2">
    <location>
        <begin position="94"/>
        <end position="331"/>
    </location>
</feature>